<gene>
    <name evidence="1" type="ORF">GSOID_T00017235001</name>
</gene>
<evidence type="ECO:0000313" key="2">
    <source>
        <dbReference type="Proteomes" id="UP000001307"/>
    </source>
</evidence>
<dbReference type="InParanoid" id="E4XPV6"/>
<sequence length="31" mass="3623">MKGNFVPALSNRPGDRGRSRISRVFKFRILF</sequence>
<accession>E4XPV6</accession>
<dbReference type="AlphaFoldDB" id="E4XPV6"/>
<name>E4XPV6_OIKDI</name>
<reference evidence="1" key="1">
    <citation type="journal article" date="2010" name="Science">
        <title>Plasticity of animal genome architecture unmasked by rapid evolution of a pelagic tunicate.</title>
        <authorList>
            <person name="Denoeud F."/>
            <person name="Henriet S."/>
            <person name="Mungpakdee S."/>
            <person name="Aury J.M."/>
            <person name="Da Silva C."/>
            <person name="Brinkmann H."/>
            <person name="Mikhaleva J."/>
            <person name="Olsen L.C."/>
            <person name="Jubin C."/>
            <person name="Canestro C."/>
            <person name="Bouquet J.M."/>
            <person name="Danks G."/>
            <person name="Poulain J."/>
            <person name="Campsteijn C."/>
            <person name="Adamski M."/>
            <person name="Cross I."/>
            <person name="Yadetie F."/>
            <person name="Muffato M."/>
            <person name="Louis A."/>
            <person name="Butcher S."/>
            <person name="Tsagkogeorga G."/>
            <person name="Konrad A."/>
            <person name="Singh S."/>
            <person name="Jensen M.F."/>
            <person name="Cong E.H."/>
            <person name="Eikeseth-Otteraa H."/>
            <person name="Noel B."/>
            <person name="Anthouard V."/>
            <person name="Porcel B.M."/>
            <person name="Kachouri-Lafond R."/>
            <person name="Nishino A."/>
            <person name="Ugolini M."/>
            <person name="Chourrout P."/>
            <person name="Nishida H."/>
            <person name="Aasland R."/>
            <person name="Huzurbazar S."/>
            <person name="Westhof E."/>
            <person name="Delsuc F."/>
            <person name="Lehrach H."/>
            <person name="Reinhardt R."/>
            <person name="Weissenbach J."/>
            <person name="Roy S.W."/>
            <person name="Artiguenave F."/>
            <person name="Postlethwait J.H."/>
            <person name="Manak J.R."/>
            <person name="Thompson E.M."/>
            <person name="Jaillon O."/>
            <person name="Du Pasquier L."/>
            <person name="Boudinot P."/>
            <person name="Liberles D.A."/>
            <person name="Volff J.N."/>
            <person name="Philippe H."/>
            <person name="Lenhard B."/>
            <person name="Roest Crollius H."/>
            <person name="Wincker P."/>
            <person name="Chourrout D."/>
        </authorList>
    </citation>
    <scope>NUCLEOTIDE SEQUENCE [LARGE SCALE GENOMIC DNA]</scope>
</reference>
<evidence type="ECO:0000313" key="1">
    <source>
        <dbReference type="EMBL" id="CBY19874.1"/>
    </source>
</evidence>
<proteinExistence type="predicted"/>
<dbReference type="Proteomes" id="UP000001307">
    <property type="component" value="Unassembled WGS sequence"/>
</dbReference>
<organism evidence="1">
    <name type="scientific">Oikopleura dioica</name>
    <name type="common">Tunicate</name>
    <dbReference type="NCBI Taxonomy" id="34765"/>
    <lineage>
        <taxon>Eukaryota</taxon>
        <taxon>Metazoa</taxon>
        <taxon>Chordata</taxon>
        <taxon>Tunicata</taxon>
        <taxon>Appendicularia</taxon>
        <taxon>Copelata</taxon>
        <taxon>Oikopleuridae</taxon>
        <taxon>Oikopleura</taxon>
    </lineage>
</organism>
<protein>
    <submittedName>
        <fullName evidence="1">Uncharacterized protein</fullName>
    </submittedName>
</protein>
<keyword evidence="2" id="KW-1185">Reference proteome</keyword>
<dbReference type="EMBL" id="FN653097">
    <property type="protein sequence ID" value="CBY19874.1"/>
    <property type="molecule type" value="Genomic_DNA"/>
</dbReference>